<dbReference type="OrthoDB" id="9950082at2759"/>
<dbReference type="KEGG" id="ncc:104946653"/>
<protein>
    <submittedName>
        <fullName evidence="3">Collagen alpha-1(XVII) chain-like</fullName>
    </submittedName>
</protein>
<evidence type="ECO:0000313" key="2">
    <source>
        <dbReference type="Proteomes" id="UP000504611"/>
    </source>
</evidence>
<accession>A0A6I9MY64</accession>
<evidence type="ECO:0000256" key="1">
    <source>
        <dbReference type="SAM" id="Phobius"/>
    </source>
</evidence>
<sequence>MYGLQNNLATTSPMAFSATGANTQTVYGVQKNVSGTVIGTTTVRPSSPINDESPGKDFKFVLIEKENAPVKKETERLVMTKDTGKQFMSTAHATTSAFFSGDSLQREKQKLSSSTMEEGTDTKSATLKVVTKDKATYAEIRESDSVFSFCSCCSWWKWLLGLLLSLLLLLGVLFGLIALGEQVKRLQNRVEALEAITGTASARSSRLSAASGINIIDPLDSTYIERSSAVSTLTHSDNGINLGATGPAVGAGSGPGQDSAALQRTVQHLVRTELRSDALRDSLAYSLKGERGDPGPKGMFAQIIKSFGNVIQGCLEKKVTVAFLACQALLGSLGTPDRMDRGDQREVQVNKVLRVHQARGAGMDQWAPAERLDHQVWERKETEELKARRDVPVLLALLVLWGQKVLQESRVSMEFQVPQVKRVSRVKQEPQERLVIEEHRVYQESKVTQERGVHVEYQ</sequence>
<feature type="transmembrane region" description="Helical" evidence="1">
    <location>
        <begin position="155"/>
        <end position="179"/>
    </location>
</feature>
<keyword evidence="2" id="KW-1185">Reference proteome</keyword>
<feature type="non-terminal residue" evidence="3">
    <location>
        <position position="458"/>
    </location>
</feature>
<dbReference type="RefSeq" id="XP_010770829.1">
    <property type="nucleotide sequence ID" value="XM_010772527.1"/>
</dbReference>
<proteinExistence type="predicted"/>
<keyword evidence="1" id="KW-0472">Membrane</keyword>
<keyword evidence="1" id="KW-0812">Transmembrane</keyword>
<organism evidence="2 3">
    <name type="scientific">Notothenia coriiceps</name>
    <name type="common">black rockcod</name>
    <dbReference type="NCBI Taxonomy" id="8208"/>
    <lineage>
        <taxon>Eukaryota</taxon>
        <taxon>Metazoa</taxon>
        <taxon>Chordata</taxon>
        <taxon>Craniata</taxon>
        <taxon>Vertebrata</taxon>
        <taxon>Euteleostomi</taxon>
        <taxon>Actinopterygii</taxon>
        <taxon>Neopterygii</taxon>
        <taxon>Teleostei</taxon>
        <taxon>Neoteleostei</taxon>
        <taxon>Acanthomorphata</taxon>
        <taxon>Eupercaria</taxon>
        <taxon>Perciformes</taxon>
        <taxon>Notothenioidei</taxon>
        <taxon>Nototheniidae</taxon>
        <taxon>Notothenia</taxon>
    </lineage>
</organism>
<keyword evidence="1" id="KW-1133">Transmembrane helix</keyword>
<name>A0A6I9MY64_9TELE</name>
<gene>
    <name evidence="3" type="primary">LOC104946653</name>
</gene>
<reference evidence="3" key="1">
    <citation type="submission" date="2025-08" db="UniProtKB">
        <authorList>
            <consortium name="RefSeq"/>
        </authorList>
    </citation>
    <scope>IDENTIFICATION</scope>
    <source>
        <tissue evidence="3">Muscle</tissue>
    </source>
</reference>
<dbReference type="GeneID" id="104946653"/>
<dbReference type="AlphaFoldDB" id="A0A6I9MY64"/>
<dbReference type="Proteomes" id="UP000504611">
    <property type="component" value="Unplaced"/>
</dbReference>
<evidence type="ECO:0000313" key="3">
    <source>
        <dbReference type="RefSeq" id="XP_010770829.1"/>
    </source>
</evidence>